<dbReference type="SUPFAM" id="SSF103473">
    <property type="entry name" value="MFS general substrate transporter"/>
    <property type="match status" value="1"/>
</dbReference>
<dbReference type="PANTHER" id="PTHR23513">
    <property type="entry name" value="INTEGRAL MEMBRANE EFFLUX PROTEIN-RELATED"/>
    <property type="match status" value="1"/>
</dbReference>
<feature type="transmembrane region" description="Helical" evidence="6">
    <location>
        <begin position="12"/>
        <end position="32"/>
    </location>
</feature>
<feature type="transmembrane region" description="Helical" evidence="6">
    <location>
        <begin position="331"/>
        <end position="354"/>
    </location>
</feature>
<gene>
    <name evidence="7" type="ORF">EV192_103245</name>
</gene>
<dbReference type="Pfam" id="PF07690">
    <property type="entry name" value="MFS_1"/>
    <property type="match status" value="1"/>
</dbReference>
<dbReference type="PANTHER" id="PTHR23513:SF6">
    <property type="entry name" value="MAJOR FACILITATOR SUPERFAMILY ASSOCIATED DOMAIN-CONTAINING PROTEIN"/>
    <property type="match status" value="1"/>
</dbReference>
<dbReference type="EMBL" id="SLWS01000003">
    <property type="protein sequence ID" value="TCO60670.1"/>
    <property type="molecule type" value="Genomic_DNA"/>
</dbReference>
<dbReference type="Proteomes" id="UP000295680">
    <property type="component" value="Unassembled WGS sequence"/>
</dbReference>
<evidence type="ECO:0000256" key="3">
    <source>
        <dbReference type="ARBA" id="ARBA00022692"/>
    </source>
</evidence>
<dbReference type="GO" id="GO:0022857">
    <property type="term" value="F:transmembrane transporter activity"/>
    <property type="evidence" value="ECO:0007669"/>
    <property type="project" value="InterPro"/>
</dbReference>
<evidence type="ECO:0000256" key="5">
    <source>
        <dbReference type="ARBA" id="ARBA00023136"/>
    </source>
</evidence>
<feature type="transmembrane region" description="Helical" evidence="6">
    <location>
        <begin position="243"/>
        <end position="262"/>
    </location>
</feature>
<comment type="caution">
    <text evidence="7">The sequence shown here is derived from an EMBL/GenBank/DDBJ whole genome shotgun (WGS) entry which is preliminary data.</text>
</comment>
<dbReference type="GO" id="GO:0005886">
    <property type="term" value="C:plasma membrane"/>
    <property type="evidence" value="ECO:0007669"/>
    <property type="project" value="UniProtKB-SubCell"/>
</dbReference>
<feature type="transmembrane region" description="Helical" evidence="6">
    <location>
        <begin position="95"/>
        <end position="113"/>
    </location>
</feature>
<evidence type="ECO:0000256" key="6">
    <source>
        <dbReference type="SAM" id="Phobius"/>
    </source>
</evidence>
<sequence length="407" mass="42566">MVADRFRVVAGAYAVSSYGSYLNLVALNLLVYQTTGNAFDLGLFMVVRLLSGVAAGVVAPAMVGRFTHKQVMLWANVAQGALLVLLVLWPHTAVLFAVAAANGCGTTLFLVALRSTIPDLVGPARTSSANSLVITCRSVAMVGGFASAGIVVSTLGFNAAFLVDAATFGVCAVAVAWLRVPARKDEPAGAVGTPSKRGAWLLRLGSTLIIMLCLRALDGFGSSSHNVALPVYSAAWDQARPSLFASIALASWALGTIVAQVAMRLSRRQFGARAFTFGTIMMSSAFILTFAGFPMAVTAVIALVAGCADGFTELSYTTYLQAFDGTVRDRLFGLSAVGENFGFGLGMIINAVLLEHLPPFPVVAISHGVVIPIGLVVLAFLIWTRGGDRRVGSGHRDHRNGVQVPGS</sequence>
<evidence type="ECO:0000313" key="8">
    <source>
        <dbReference type="Proteomes" id="UP000295680"/>
    </source>
</evidence>
<evidence type="ECO:0000256" key="1">
    <source>
        <dbReference type="ARBA" id="ARBA00004651"/>
    </source>
</evidence>
<evidence type="ECO:0000313" key="7">
    <source>
        <dbReference type="EMBL" id="TCO60670.1"/>
    </source>
</evidence>
<organism evidence="7 8">
    <name type="scientific">Actinocrispum wychmicini</name>
    <dbReference type="NCBI Taxonomy" id="1213861"/>
    <lineage>
        <taxon>Bacteria</taxon>
        <taxon>Bacillati</taxon>
        <taxon>Actinomycetota</taxon>
        <taxon>Actinomycetes</taxon>
        <taxon>Pseudonocardiales</taxon>
        <taxon>Pseudonocardiaceae</taxon>
        <taxon>Actinocrispum</taxon>
    </lineage>
</organism>
<keyword evidence="8" id="KW-1185">Reference proteome</keyword>
<keyword evidence="4 6" id="KW-1133">Transmembrane helix</keyword>
<accession>A0A4V2S7N7</accession>
<dbReference type="InterPro" id="IPR036259">
    <property type="entry name" value="MFS_trans_sf"/>
</dbReference>
<proteinExistence type="predicted"/>
<keyword evidence="2" id="KW-1003">Cell membrane</keyword>
<feature type="transmembrane region" description="Helical" evidence="6">
    <location>
        <begin position="38"/>
        <end position="59"/>
    </location>
</feature>
<feature type="transmembrane region" description="Helical" evidence="6">
    <location>
        <begin position="159"/>
        <end position="180"/>
    </location>
</feature>
<evidence type="ECO:0000256" key="4">
    <source>
        <dbReference type="ARBA" id="ARBA00022989"/>
    </source>
</evidence>
<dbReference type="AlphaFoldDB" id="A0A4V2S7N7"/>
<dbReference type="CDD" id="cd06173">
    <property type="entry name" value="MFS_MefA_like"/>
    <property type="match status" value="1"/>
</dbReference>
<dbReference type="Gene3D" id="1.20.1250.20">
    <property type="entry name" value="MFS general substrate transporter like domains"/>
    <property type="match status" value="1"/>
</dbReference>
<dbReference type="InterPro" id="IPR011701">
    <property type="entry name" value="MFS"/>
</dbReference>
<keyword evidence="3 6" id="KW-0812">Transmembrane</keyword>
<keyword evidence="5 6" id="KW-0472">Membrane</keyword>
<reference evidence="7 8" key="1">
    <citation type="submission" date="2019-03" db="EMBL/GenBank/DDBJ databases">
        <title>Genomic Encyclopedia of Type Strains, Phase IV (KMG-IV): sequencing the most valuable type-strain genomes for metagenomic binning, comparative biology and taxonomic classification.</title>
        <authorList>
            <person name="Goeker M."/>
        </authorList>
    </citation>
    <scope>NUCLEOTIDE SEQUENCE [LARGE SCALE GENOMIC DNA]</scope>
    <source>
        <strain evidence="7 8">DSM 45934</strain>
    </source>
</reference>
<feature type="transmembrane region" description="Helical" evidence="6">
    <location>
        <begin position="200"/>
        <end position="217"/>
    </location>
</feature>
<protein>
    <submittedName>
        <fullName evidence="7">Putative MFS family arabinose efflux permease</fullName>
    </submittedName>
</protein>
<feature type="transmembrane region" description="Helical" evidence="6">
    <location>
        <begin position="360"/>
        <end position="383"/>
    </location>
</feature>
<dbReference type="RefSeq" id="WP_207926068.1">
    <property type="nucleotide sequence ID" value="NZ_SLWS01000003.1"/>
</dbReference>
<feature type="transmembrane region" description="Helical" evidence="6">
    <location>
        <begin position="71"/>
        <end position="89"/>
    </location>
</feature>
<name>A0A4V2S7N7_9PSEU</name>
<evidence type="ECO:0000256" key="2">
    <source>
        <dbReference type="ARBA" id="ARBA00022475"/>
    </source>
</evidence>
<comment type="subcellular location">
    <subcellularLocation>
        <location evidence="1">Cell membrane</location>
        <topology evidence="1">Multi-pass membrane protein</topology>
    </subcellularLocation>
</comment>
<feature type="transmembrane region" description="Helical" evidence="6">
    <location>
        <begin position="134"/>
        <end position="153"/>
    </location>
</feature>